<dbReference type="Pfam" id="PF00929">
    <property type="entry name" value="RNase_T"/>
    <property type="match status" value="1"/>
</dbReference>
<keyword evidence="12" id="KW-0963">Cytoplasm</keyword>
<evidence type="ECO:0000256" key="5">
    <source>
        <dbReference type="ARBA" id="ARBA00012180"/>
    </source>
</evidence>
<dbReference type="PANTHER" id="PTHR10642">
    <property type="entry name" value="RIBONUCLEASE H1"/>
    <property type="match status" value="1"/>
</dbReference>
<dbReference type="CDD" id="cd06127">
    <property type="entry name" value="DEDDh"/>
    <property type="match status" value="1"/>
</dbReference>
<evidence type="ECO:0000259" key="13">
    <source>
        <dbReference type="PROSITE" id="PS50879"/>
    </source>
</evidence>
<proteinExistence type="inferred from homology"/>
<dbReference type="InterPro" id="IPR012337">
    <property type="entry name" value="RNaseH-like_sf"/>
</dbReference>
<dbReference type="InterPro" id="IPR002156">
    <property type="entry name" value="RNaseH_domain"/>
</dbReference>
<dbReference type="KEGG" id="dho:Dia5BBH33_19910"/>
<evidence type="ECO:0000256" key="6">
    <source>
        <dbReference type="ARBA" id="ARBA00017721"/>
    </source>
</evidence>
<evidence type="ECO:0000256" key="8">
    <source>
        <dbReference type="ARBA" id="ARBA00022723"/>
    </source>
</evidence>
<comment type="function">
    <text evidence="2 12">Endonuclease that specifically degrades the RNA of RNA-DNA hybrids.</text>
</comment>
<dbReference type="SUPFAM" id="SSF53098">
    <property type="entry name" value="Ribonuclease H-like"/>
    <property type="match status" value="2"/>
</dbReference>
<name>A0A8D4UW22_9FIRM</name>
<sequence length="453" mass="50518">MDKDRILALDTETTGVGPNAEILQLSVIDGEGAVRMNQYFRPKKNSSWPEAEKVNHISPAMVSKCPFILDHKEEIQEMLGNAETIVGYNLPFDVQMLLQSGLTLPDPKKTIYIDIMPPFSEKYGERDPFTGNIRWQKLITCAKHYGYDGEGWHDSLADTKATIYCFWKMIEDGTLKLDKKAEERSVKIALGNTRQKKKYYVVKRGRNPGVYYTWDDCKKEVQGFNGAVYKSFVIKEDAEAWYGKPVKEAPKIVKPAGTAASAGAPAAAKSSAKGAKDIAEAEKTFPAKAKKLGPALKAGFRVPDTLTIYTDGSCLSNPDGPGGFAAVFLTEEGEAFLHLTGGEPGTTNNRMELRAAYEALKWISQDGKRRQITFCTDSKYLQRAITQRWLNNWKRNGWITTKGTPVLNQDLWKGIDAFLTSHALSFEWTKGHAGAQYNELCDQLAKAEASRFQ</sequence>
<dbReference type="Gene3D" id="3.40.970.10">
    <property type="entry name" value="Ribonuclease H1, N-terminal domain"/>
    <property type="match status" value="1"/>
</dbReference>
<dbReference type="GO" id="GO:0004527">
    <property type="term" value="F:exonuclease activity"/>
    <property type="evidence" value="ECO:0007669"/>
    <property type="project" value="UniProtKB-ARBA"/>
</dbReference>
<comment type="subunit">
    <text evidence="4 12">Monomer.</text>
</comment>
<dbReference type="SUPFAM" id="SSF55658">
    <property type="entry name" value="L9 N-domain-like"/>
    <property type="match status" value="1"/>
</dbReference>
<protein>
    <recommendedName>
        <fullName evidence="6 12">Ribonuclease H</fullName>
        <shortName evidence="12">RNase H</shortName>
        <ecNumber evidence="5 12">3.1.26.4</ecNumber>
    </recommendedName>
</protein>
<dbReference type="Pfam" id="PF00075">
    <property type="entry name" value="RNase_H"/>
    <property type="match status" value="1"/>
</dbReference>
<dbReference type="InterPro" id="IPR050092">
    <property type="entry name" value="RNase_H"/>
</dbReference>
<keyword evidence="9 12" id="KW-0255">Endonuclease</keyword>
<feature type="domain" description="RNase H type-1" evidence="13">
    <location>
        <begin position="302"/>
        <end position="450"/>
    </location>
</feature>
<dbReference type="PROSITE" id="PS50879">
    <property type="entry name" value="RNASE_H_1"/>
    <property type="match status" value="1"/>
</dbReference>
<dbReference type="InterPro" id="IPR036397">
    <property type="entry name" value="RNaseH_sf"/>
</dbReference>
<dbReference type="Pfam" id="PF01693">
    <property type="entry name" value="Cauli_VI"/>
    <property type="match status" value="1"/>
</dbReference>
<evidence type="ECO:0000256" key="9">
    <source>
        <dbReference type="ARBA" id="ARBA00022759"/>
    </source>
</evidence>
<dbReference type="EC" id="3.1.26.4" evidence="5 12"/>
<keyword evidence="11 12" id="KW-0460">Magnesium</keyword>
<dbReference type="HAMAP" id="MF_00042">
    <property type="entry name" value="RNase_H"/>
    <property type="match status" value="1"/>
</dbReference>
<dbReference type="GO" id="GO:0003676">
    <property type="term" value="F:nucleic acid binding"/>
    <property type="evidence" value="ECO:0007669"/>
    <property type="project" value="InterPro"/>
</dbReference>
<dbReference type="EMBL" id="AP019697">
    <property type="protein sequence ID" value="BBK26056.1"/>
    <property type="molecule type" value="Genomic_DNA"/>
</dbReference>
<evidence type="ECO:0000313" key="15">
    <source>
        <dbReference type="Proteomes" id="UP000320585"/>
    </source>
</evidence>
<dbReference type="SMART" id="SM00479">
    <property type="entry name" value="EXOIII"/>
    <property type="match status" value="1"/>
</dbReference>
<dbReference type="InterPro" id="IPR013520">
    <property type="entry name" value="Ribonucl_H"/>
</dbReference>
<keyword evidence="10 12" id="KW-0378">Hydrolase</keyword>
<comment type="subcellular location">
    <subcellularLocation>
        <location evidence="12">Cytoplasm</location>
    </subcellularLocation>
</comment>
<feature type="binding site" evidence="12">
    <location>
        <position position="311"/>
    </location>
    <ligand>
        <name>Mg(2+)</name>
        <dbReference type="ChEBI" id="CHEBI:18420"/>
        <label>1</label>
    </ligand>
</feature>
<evidence type="ECO:0000256" key="10">
    <source>
        <dbReference type="ARBA" id="ARBA00022801"/>
    </source>
</evidence>
<dbReference type="Proteomes" id="UP000320585">
    <property type="component" value="Chromosome"/>
</dbReference>
<reference evidence="15" key="1">
    <citation type="submission" date="2019-05" db="EMBL/GenBank/DDBJ databases">
        <title>Complete genome sequencing of Dialister sp. strain 5BBH33.</title>
        <authorList>
            <person name="Sakamoto M."/>
            <person name="Murakami T."/>
            <person name="Mori H."/>
        </authorList>
    </citation>
    <scope>NUCLEOTIDE SEQUENCE [LARGE SCALE GENOMIC DNA]</scope>
    <source>
        <strain evidence="15">5BBH33</strain>
    </source>
</reference>
<dbReference type="InterPro" id="IPR037056">
    <property type="entry name" value="RNase_H1_N_sf"/>
</dbReference>
<evidence type="ECO:0000256" key="1">
    <source>
        <dbReference type="ARBA" id="ARBA00000077"/>
    </source>
</evidence>
<dbReference type="GeneID" id="92717191"/>
<comment type="similarity">
    <text evidence="3 12">Belongs to the RNase H family.</text>
</comment>
<comment type="catalytic activity">
    <reaction evidence="1 12">
        <text>Endonucleolytic cleavage to 5'-phosphomonoester.</text>
        <dbReference type="EC" id="3.1.26.4"/>
    </reaction>
</comment>
<dbReference type="AlphaFoldDB" id="A0A8D4UW22"/>
<evidence type="ECO:0000256" key="7">
    <source>
        <dbReference type="ARBA" id="ARBA00022722"/>
    </source>
</evidence>
<evidence type="ECO:0000256" key="4">
    <source>
        <dbReference type="ARBA" id="ARBA00011245"/>
    </source>
</evidence>
<evidence type="ECO:0000256" key="12">
    <source>
        <dbReference type="HAMAP-Rule" id="MF_00042"/>
    </source>
</evidence>
<dbReference type="RefSeq" id="WP_162501803.1">
    <property type="nucleotide sequence ID" value="NZ_AP019697.1"/>
</dbReference>
<dbReference type="Gene3D" id="3.30.420.10">
    <property type="entry name" value="Ribonuclease H-like superfamily/Ribonuclease H"/>
    <property type="match status" value="2"/>
</dbReference>
<keyword evidence="8 12" id="KW-0479">Metal-binding</keyword>
<feature type="binding site" evidence="12">
    <location>
        <position position="377"/>
    </location>
    <ligand>
        <name>Mg(2+)</name>
        <dbReference type="ChEBI" id="CHEBI:18420"/>
        <label>1</label>
    </ligand>
</feature>
<dbReference type="InterPro" id="IPR009027">
    <property type="entry name" value="Ribosomal_bL9/RNase_H1_N"/>
</dbReference>
<gene>
    <name evidence="12" type="primary">rnhA</name>
    <name evidence="14" type="ORF">Dia5BBH33_19910</name>
</gene>
<dbReference type="FunFam" id="3.40.970.10:FF:000002">
    <property type="entry name" value="Ribonuclease H"/>
    <property type="match status" value="1"/>
</dbReference>
<evidence type="ECO:0000256" key="3">
    <source>
        <dbReference type="ARBA" id="ARBA00005300"/>
    </source>
</evidence>
<feature type="binding site" evidence="12">
    <location>
        <position position="311"/>
    </location>
    <ligand>
        <name>Mg(2+)</name>
        <dbReference type="ChEBI" id="CHEBI:18420"/>
        <label>2</label>
    </ligand>
</feature>
<feature type="binding site" evidence="12">
    <location>
        <position position="352"/>
    </location>
    <ligand>
        <name>Mg(2+)</name>
        <dbReference type="ChEBI" id="CHEBI:18420"/>
        <label>1</label>
    </ligand>
</feature>
<dbReference type="GO" id="GO:0005737">
    <property type="term" value="C:cytoplasm"/>
    <property type="evidence" value="ECO:0007669"/>
    <property type="project" value="UniProtKB-SubCell"/>
</dbReference>
<dbReference type="GO" id="GO:0043137">
    <property type="term" value="P:DNA replication, removal of RNA primer"/>
    <property type="evidence" value="ECO:0007669"/>
    <property type="project" value="TreeGrafter"/>
</dbReference>
<organism evidence="14 15">
    <name type="scientific">Dialister hominis</name>
    <dbReference type="NCBI Taxonomy" id="2582419"/>
    <lineage>
        <taxon>Bacteria</taxon>
        <taxon>Bacillati</taxon>
        <taxon>Bacillota</taxon>
        <taxon>Negativicutes</taxon>
        <taxon>Veillonellales</taxon>
        <taxon>Veillonellaceae</taxon>
        <taxon>Dialister</taxon>
    </lineage>
</organism>
<accession>A0A8D4UW22</accession>
<feature type="binding site" evidence="12">
    <location>
        <position position="442"/>
    </location>
    <ligand>
        <name>Mg(2+)</name>
        <dbReference type="ChEBI" id="CHEBI:18420"/>
        <label>2</label>
    </ligand>
</feature>
<evidence type="ECO:0000256" key="11">
    <source>
        <dbReference type="ARBA" id="ARBA00022842"/>
    </source>
</evidence>
<keyword evidence="7 12" id="KW-0540">Nuclease</keyword>
<comment type="cofactor">
    <cofactor evidence="12">
        <name>Mg(2+)</name>
        <dbReference type="ChEBI" id="CHEBI:18420"/>
    </cofactor>
    <text evidence="12">Binds 1 Mg(2+) ion per subunit. May bind a second metal ion at a regulatory site, or after substrate binding.</text>
</comment>
<dbReference type="GO" id="GO:0000287">
    <property type="term" value="F:magnesium ion binding"/>
    <property type="evidence" value="ECO:0007669"/>
    <property type="project" value="UniProtKB-UniRule"/>
</dbReference>
<evidence type="ECO:0000256" key="2">
    <source>
        <dbReference type="ARBA" id="ARBA00004065"/>
    </source>
</evidence>
<dbReference type="PANTHER" id="PTHR10642:SF26">
    <property type="entry name" value="RIBONUCLEASE H1"/>
    <property type="match status" value="1"/>
</dbReference>
<dbReference type="GO" id="GO:0004523">
    <property type="term" value="F:RNA-DNA hybrid ribonuclease activity"/>
    <property type="evidence" value="ECO:0007669"/>
    <property type="project" value="UniProtKB-UniRule"/>
</dbReference>
<dbReference type="InterPro" id="IPR011320">
    <property type="entry name" value="RNase_H1_N"/>
</dbReference>
<evidence type="ECO:0000313" key="14">
    <source>
        <dbReference type="EMBL" id="BBK26056.1"/>
    </source>
</evidence>
<dbReference type="InterPro" id="IPR022892">
    <property type="entry name" value="RNaseHI"/>
</dbReference>
<keyword evidence="15" id="KW-1185">Reference proteome</keyword>
<dbReference type="CDD" id="cd09278">
    <property type="entry name" value="RNase_HI_prokaryote_like"/>
    <property type="match status" value="1"/>
</dbReference>